<reference evidence="3 4" key="1">
    <citation type="journal article" date="2015" name="Genome Biol. Evol.">
        <title>Comparative Genomics of a Bacterivorous Green Alga Reveals Evolutionary Causalities and Consequences of Phago-Mixotrophic Mode of Nutrition.</title>
        <authorList>
            <person name="Burns J.A."/>
            <person name="Paasch A."/>
            <person name="Narechania A."/>
            <person name="Kim E."/>
        </authorList>
    </citation>
    <scope>NUCLEOTIDE SEQUENCE [LARGE SCALE GENOMIC DNA]</scope>
    <source>
        <strain evidence="3 4">PLY_AMNH</strain>
    </source>
</reference>
<keyword evidence="1" id="KW-0175">Coiled coil</keyword>
<name>A0AAE0FW01_9CHLO</name>
<dbReference type="PANTHER" id="PTHR32114">
    <property type="entry name" value="ABC TRANSPORTER ABCH.3"/>
    <property type="match status" value="1"/>
</dbReference>
<dbReference type="PANTHER" id="PTHR32114:SF2">
    <property type="entry name" value="ABC TRANSPORTER ABCH.3"/>
    <property type="match status" value="1"/>
</dbReference>
<dbReference type="Gene3D" id="3.40.50.300">
    <property type="entry name" value="P-loop containing nucleotide triphosphate hydrolases"/>
    <property type="match status" value="1"/>
</dbReference>
<sequence>HTDLLGRVAFHDQASVMSLLHAGDKAFKDVLAKVLELDVWAAAKDLAGARLKAAKQTLTEHEATVAARQDYIDRLMAEVAAAQEREQAWEVSQQERLQHAKKEAVKAAGSAADAGNGCREAAVNLEQLAAALRSQDTTDRIPFSDSADQDDADGLDESNQLEEMTDSAMAEELGALLHAIEEKLRGLESKSVKLQVAAASTATALAAAEAHLQGYVDKGKGGAVCTECLQPVAEEHYAAQMERLERETHLIREQHEVRERSVELQQQRVREAQERRTAVRARLDAAGERQAAKQAMLREALSRQRERARRQAQRLQEQQAATAAQERRLGEAGWLVEKGIQTGEQIHALGEESLHDLEQPGAVESTQPPAATQLATSSGCGEVSWNALGEAMEQTTTALELAEASASRLAEREAALGRMSKEGNPHCDERLRLEAMVRAEEDRVESSSVLADAARGEVEQLLEVDKAFARTGIQSYLVDEALSEVQRRASAHLEVLAGGSLTLELSATRKAKSRAGAAPSFP</sequence>
<feature type="compositionally biased region" description="Low complexity" evidence="2">
    <location>
        <begin position="313"/>
        <end position="324"/>
    </location>
</feature>
<comment type="caution">
    <text evidence="3">The sequence shown here is derived from an EMBL/GenBank/DDBJ whole genome shotgun (WGS) entry which is preliminary data.</text>
</comment>
<accession>A0AAE0FW01</accession>
<evidence type="ECO:0000313" key="4">
    <source>
        <dbReference type="Proteomes" id="UP001190700"/>
    </source>
</evidence>
<organism evidence="3 4">
    <name type="scientific">Cymbomonas tetramitiformis</name>
    <dbReference type="NCBI Taxonomy" id="36881"/>
    <lineage>
        <taxon>Eukaryota</taxon>
        <taxon>Viridiplantae</taxon>
        <taxon>Chlorophyta</taxon>
        <taxon>Pyramimonadophyceae</taxon>
        <taxon>Pyramimonadales</taxon>
        <taxon>Pyramimonadaceae</taxon>
        <taxon>Cymbomonas</taxon>
    </lineage>
</organism>
<feature type="region of interest" description="Disordered" evidence="2">
    <location>
        <begin position="304"/>
        <end position="324"/>
    </location>
</feature>
<dbReference type="AlphaFoldDB" id="A0AAE0FW01"/>
<dbReference type="Proteomes" id="UP001190700">
    <property type="component" value="Unassembled WGS sequence"/>
</dbReference>
<evidence type="ECO:0000256" key="1">
    <source>
        <dbReference type="SAM" id="Coils"/>
    </source>
</evidence>
<evidence type="ECO:0000256" key="2">
    <source>
        <dbReference type="SAM" id="MobiDB-lite"/>
    </source>
</evidence>
<dbReference type="InterPro" id="IPR027417">
    <property type="entry name" value="P-loop_NTPase"/>
</dbReference>
<feature type="non-terminal residue" evidence="3">
    <location>
        <position position="1"/>
    </location>
</feature>
<feature type="region of interest" description="Disordered" evidence="2">
    <location>
        <begin position="136"/>
        <end position="155"/>
    </location>
</feature>
<gene>
    <name evidence="3" type="ORF">CYMTET_24462</name>
</gene>
<keyword evidence="4" id="KW-1185">Reference proteome</keyword>
<dbReference type="EMBL" id="LGRX02012716">
    <property type="protein sequence ID" value="KAK3266949.1"/>
    <property type="molecule type" value="Genomic_DNA"/>
</dbReference>
<feature type="coiled-coil region" evidence="1">
    <location>
        <begin position="170"/>
        <end position="197"/>
    </location>
</feature>
<evidence type="ECO:0000313" key="3">
    <source>
        <dbReference type="EMBL" id="KAK3266949.1"/>
    </source>
</evidence>
<proteinExistence type="predicted"/>
<protein>
    <submittedName>
        <fullName evidence="3">Uncharacterized protein</fullName>
    </submittedName>
</protein>